<dbReference type="GO" id="GO:0007165">
    <property type="term" value="P:signal transduction"/>
    <property type="evidence" value="ECO:0007669"/>
    <property type="project" value="UniProtKB-KW"/>
</dbReference>
<evidence type="ECO:0000256" key="4">
    <source>
        <dbReference type="SAM" id="Phobius"/>
    </source>
</evidence>
<organism evidence="7 8">
    <name type="scientific">Pararhodospirillum oryzae</name>
    <dbReference type="NCBI Taxonomy" id="478448"/>
    <lineage>
        <taxon>Bacteria</taxon>
        <taxon>Pseudomonadati</taxon>
        <taxon>Pseudomonadota</taxon>
        <taxon>Alphaproteobacteria</taxon>
        <taxon>Rhodospirillales</taxon>
        <taxon>Rhodospirillaceae</taxon>
        <taxon>Pararhodospirillum</taxon>
    </lineage>
</organism>
<keyword evidence="4" id="KW-1133">Transmembrane helix</keyword>
<dbReference type="InterPro" id="IPR003660">
    <property type="entry name" value="HAMP_dom"/>
</dbReference>
<feature type="transmembrane region" description="Helical" evidence="4">
    <location>
        <begin position="318"/>
        <end position="337"/>
    </location>
</feature>
<dbReference type="CDD" id="cd12913">
    <property type="entry name" value="PDC1_MCP_like"/>
    <property type="match status" value="1"/>
</dbReference>
<dbReference type="CDD" id="cd06225">
    <property type="entry name" value="HAMP"/>
    <property type="match status" value="1"/>
</dbReference>
<dbReference type="PANTHER" id="PTHR32089">
    <property type="entry name" value="METHYL-ACCEPTING CHEMOTAXIS PROTEIN MCPB"/>
    <property type="match status" value="1"/>
</dbReference>
<dbReference type="Pfam" id="PF00015">
    <property type="entry name" value="MCPsignal"/>
    <property type="match status" value="1"/>
</dbReference>
<evidence type="ECO:0000256" key="2">
    <source>
        <dbReference type="ARBA" id="ARBA00029447"/>
    </source>
</evidence>
<dbReference type="PROSITE" id="PS50885">
    <property type="entry name" value="HAMP"/>
    <property type="match status" value="1"/>
</dbReference>
<dbReference type="Gene3D" id="6.10.340.10">
    <property type="match status" value="1"/>
</dbReference>
<dbReference type="Pfam" id="PF22673">
    <property type="entry name" value="MCP-like_PDC_1"/>
    <property type="match status" value="1"/>
</dbReference>
<keyword evidence="1 3" id="KW-0807">Transducer</keyword>
<feature type="domain" description="Methyl-accepting transducer" evidence="5">
    <location>
        <begin position="431"/>
        <end position="653"/>
    </location>
</feature>
<dbReference type="PANTHER" id="PTHR32089:SF112">
    <property type="entry name" value="LYSOZYME-LIKE PROTEIN-RELATED"/>
    <property type="match status" value="1"/>
</dbReference>
<evidence type="ECO:0000259" key="6">
    <source>
        <dbReference type="PROSITE" id="PS50885"/>
    </source>
</evidence>
<keyword evidence="4" id="KW-0812">Transmembrane</keyword>
<evidence type="ECO:0000256" key="3">
    <source>
        <dbReference type="PROSITE-ProRule" id="PRU00284"/>
    </source>
</evidence>
<feature type="domain" description="HAMP" evidence="6">
    <location>
        <begin position="338"/>
        <end position="390"/>
    </location>
</feature>
<dbReference type="GO" id="GO:0016020">
    <property type="term" value="C:membrane"/>
    <property type="evidence" value="ECO:0007669"/>
    <property type="project" value="InterPro"/>
</dbReference>
<evidence type="ECO:0000313" key="7">
    <source>
        <dbReference type="EMBL" id="GEO79949.1"/>
    </source>
</evidence>
<dbReference type="Gene3D" id="3.30.450.20">
    <property type="entry name" value="PAS domain"/>
    <property type="match status" value="2"/>
</dbReference>
<dbReference type="SMART" id="SM00304">
    <property type="entry name" value="HAMP"/>
    <property type="match status" value="2"/>
</dbReference>
<gene>
    <name evidence="7" type="ORF">ROR02_00800</name>
</gene>
<dbReference type="RefSeq" id="WP_147162024.1">
    <property type="nucleotide sequence ID" value="NZ_BJZO01000002.1"/>
</dbReference>
<proteinExistence type="inferred from homology"/>
<reference evidence="7 8" key="1">
    <citation type="submission" date="2019-07" db="EMBL/GenBank/DDBJ databases">
        <title>Whole genome shotgun sequence of Rhodospirillum oryzae NBRC 107573.</title>
        <authorList>
            <person name="Hosoyama A."/>
            <person name="Uohara A."/>
            <person name="Ohji S."/>
            <person name="Ichikawa N."/>
        </authorList>
    </citation>
    <scope>NUCLEOTIDE SEQUENCE [LARGE SCALE GENOMIC DNA]</scope>
    <source>
        <strain evidence="7 8">NBRC 107573</strain>
    </source>
</reference>
<name>A0A512H3B2_9PROT</name>
<evidence type="ECO:0000313" key="8">
    <source>
        <dbReference type="Proteomes" id="UP000321567"/>
    </source>
</evidence>
<evidence type="ECO:0000259" key="5">
    <source>
        <dbReference type="PROSITE" id="PS50111"/>
    </source>
</evidence>
<dbReference type="SUPFAM" id="SSF58104">
    <property type="entry name" value="Methyl-accepting chemotaxis protein (MCP) signaling domain"/>
    <property type="match status" value="1"/>
</dbReference>
<dbReference type="InterPro" id="IPR004089">
    <property type="entry name" value="MCPsignal_dom"/>
</dbReference>
<dbReference type="SMART" id="SM00283">
    <property type="entry name" value="MA"/>
    <property type="match status" value="1"/>
</dbReference>
<dbReference type="Proteomes" id="UP000321567">
    <property type="component" value="Unassembled WGS sequence"/>
</dbReference>
<protein>
    <submittedName>
        <fullName evidence="7">Methyl-accepting chemotaxis protein</fullName>
    </submittedName>
</protein>
<keyword evidence="8" id="KW-1185">Reference proteome</keyword>
<dbReference type="Gene3D" id="1.10.287.950">
    <property type="entry name" value="Methyl-accepting chemotaxis protein"/>
    <property type="match status" value="1"/>
</dbReference>
<accession>A0A512H3B2</accession>
<dbReference type="PROSITE" id="PS50111">
    <property type="entry name" value="CHEMOTAXIS_TRANSDUC_2"/>
    <property type="match status" value="1"/>
</dbReference>
<feature type="transmembrane region" description="Helical" evidence="4">
    <location>
        <begin position="6"/>
        <end position="28"/>
    </location>
</feature>
<comment type="caution">
    <text evidence="7">The sequence shown here is derived from an EMBL/GenBank/DDBJ whole genome shotgun (WGS) entry which is preliminary data.</text>
</comment>
<dbReference type="EMBL" id="BJZO01000002">
    <property type="protein sequence ID" value="GEO79949.1"/>
    <property type="molecule type" value="Genomic_DNA"/>
</dbReference>
<dbReference type="OrthoDB" id="9814362at2"/>
<dbReference type="Pfam" id="PF00672">
    <property type="entry name" value="HAMP"/>
    <property type="match status" value="1"/>
</dbReference>
<comment type="similarity">
    <text evidence="2">Belongs to the methyl-accepting chemotaxis (MCP) protein family.</text>
</comment>
<evidence type="ECO:0000256" key="1">
    <source>
        <dbReference type="ARBA" id="ARBA00023224"/>
    </source>
</evidence>
<dbReference type="AlphaFoldDB" id="A0A512H3B2"/>
<sequence>MSLRARLLGVISASVVLGFALLITLAILPQMNEAERLALRNLEQEAHAQTLVAGQSINRALSAARTMAGAMSGWLREGLTDRARMATMVRETVGMDTSFFGGGTGWDENGLDGRDADFKNQAYSDASGRFVPYFFKKDQHTLGFEPLALDDSAATDSWYGQPRRERRPVITPPYLYPVNGTDVMMTTASAPVFGPDGTARGVATLDVALSTIQQDLAAVHPFGSGWAAVLSADGQWVAHPDSTVLGKPADRDTVEPILRASAAGQPYKDTIPDPATGAPLIRVSVPIAFPGTADAWTLLLSVPRSAVMAEAIHTRDTMILTGLGVLVVCVALLAWLATGIVRPITEMTVVMNRLAEGDVSVSVTHDRNDEIGQMARAVHTFRENAIARGRLEEDSNRAREAAEEARRQGLATVASQFENQVDTLVKALRQAVGRMTAMAGTVATRATDTAQASDRVLSTTEGVAQTVGTVAAAVNELAASINEISRQMADANAAAREGGQRAHGAVERVSGMVAAAGQIGEVVTLITTIASQTNLLALNATIEAARAGDAGKGFAVVAHEVKNLATQTAQATERIARQVSAIQDSTAQAAQDIEGVAEQITALARINESVTQAVEQQNAATAEINRALSQVSHGAADLAGVVRTVATQVTENGSAVCSLGDDLLALGGSADALDEKVEGFVRGLRAA</sequence>
<keyword evidence="4" id="KW-0472">Membrane</keyword>